<comment type="caution">
    <text evidence="2">The sequence shown here is derived from an EMBL/GenBank/DDBJ whole genome shotgun (WGS) entry which is preliminary data.</text>
</comment>
<protein>
    <submittedName>
        <fullName evidence="2">Sporulation stage II protein D, amidase enhancer LytB</fullName>
    </submittedName>
</protein>
<dbReference type="InterPro" id="IPR013486">
    <property type="entry name" value="SpoIID/LytB"/>
</dbReference>
<organism evidence="2">
    <name type="scientific">human gut metagenome</name>
    <dbReference type="NCBI Taxonomy" id="408170"/>
    <lineage>
        <taxon>unclassified sequences</taxon>
        <taxon>metagenomes</taxon>
        <taxon>organismal metagenomes</taxon>
    </lineage>
</organism>
<dbReference type="PANTHER" id="PTHR30032">
    <property type="entry name" value="N-ACETYLMURAMOYL-L-ALANINE AMIDASE-RELATED"/>
    <property type="match status" value="1"/>
</dbReference>
<dbReference type="Pfam" id="PF08486">
    <property type="entry name" value="SpoIID"/>
    <property type="match status" value="1"/>
</dbReference>
<feature type="domain" description="Sporulation stage II protein D amidase enhancer LytB N-terminal" evidence="1">
    <location>
        <begin position="7"/>
        <end position="96"/>
    </location>
</feature>
<evidence type="ECO:0000259" key="1">
    <source>
        <dbReference type="Pfam" id="PF08486"/>
    </source>
</evidence>
<dbReference type="NCBIfam" id="TIGR02669">
    <property type="entry name" value="SpoIID_LytB"/>
    <property type="match status" value="1"/>
</dbReference>
<reference evidence="2" key="1">
    <citation type="journal article" date="2013" name="Environ. Microbiol.">
        <title>Microbiota from the distal guts of lean and obese adolescents exhibit partial functional redundancy besides clear differences in community structure.</title>
        <authorList>
            <person name="Ferrer M."/>
            <person name="Ruiz A."/>
            <person name="Lanza F."/>
            <person name="Haange S.B."/>
            <person name="Oberbach A."/>
            <person name="Till H."/>
            <person name="Bargiela R."/>
            <person name="Campoy C."/>
            <person name="Segura M.T."/>
            <person name="Richter M."/>
            <person name="von Bergen M."/>
            <person name="Seifert J."/>
            <person name="Suarez A."/>
        </authorList>
    </citation>
    <scope>NUCLEOTIDE SEQUENCE</scope>
</reference>
<evidence type="ECO:0000313" key="2">
    <source>
        <dbReference type="EMBL" id="EKC67385.1"/>
    </source>
</evidence>
<feature type="non-terminal residue" evidence="2">
    <location>
        <position position="1"/>
    </location>
</feature>
<dbReference type="GO" id="GO:0030288">
    <property type="term" value="C:outer membrane-bounded periplasmic space"/>
    <property type="evidence" value="ECO:0007669"/>
    <property type="project" value="TreeGrafter"/>
</dbReference>
<dbReference type="EMBL" id="AJWZ01003742">
    <property type="protein sequence ID" value="EKC67385.1"/>
    <property type="molecule type" value="Genomic_DNA"/>
</dbReference>
<dbReference type="InterPro" id="IPR013693">
    <property type="entry name" value="SpoIID/LytB_N"/>
</dbReference>
<accession>K1TM24</accession>
<name>K1TM24_9ZZZZ</name>
<dbReference type="AlphaFoldDB" id="K1TM24"/>
<dbReference type="GO" id="GO:0030435">
    <property type="term" value="P:sporulation resulting in formation of a cellular spore"/>
    <property type="evidence" value="ECO:0007669"/>
    <property type="project" value="InterPro"/>
</dbReference>
<gene>
    <name evidence="2" type="ORF">OBE_05472</name>
</gene>
<dbReference type="InterPro" id="IPR051922">
    <property type="entry name" value="Bact_Sporulation_Assoc"/>
</dbReference>
<dbReference type="PANTHER" id="PTHR30032:SF4">
    <property type="entry name" value="AMIDASE ENHANCER"/>
    <property type="match status" value="1"/>
</dbReference>
<sequence length="253" mass="27698">LSTQEPQKLTLVNFVGLEPYVKGVTPYEMSSGWPLEALKAQAVCARTYVASHMNGSPAYGFDVTGTTTSQVYYGTLDASANSDRAVDETAGKFVRYEGKLCETFYFAADGGATEDSENVWVTKVPYLRGVVDPYEKDIEFYCKSWSATISRAAVGDVSITYTPIGNAMTVTVGGKTYSKDNVRTFLTKICGLRYNSRHFTVEYDAASDTYRVAGGGYGHNCGMSQWGAKAMAQEHGKTYEEIISFYYTGAYVA</sequence>
<proteinExistence type="predicted"/>